<dbReference type="InterPro" id="IPR029016">
    <property type="entry name" value="GAF-like_dom_sf"/>
</dbReference>
<dbReference type="InterPro" id="IPR029787">
    <property type="entry name" value="Nucleotide_cyclase"/>
</dbReference>
<evidence type="ECO:0000259" key="2">
    <source>
        <dbReference type="PROSITE" id="PS50885"/>
    </source>
</evidence>
<feature type="domain" description="GGDEF" evidence="3">
    <location>
        <begin position="430"/>
        <end position="564"/>
    </location>
</feature>
<dbReference type="PANTHER" id="PTHR45138">
    <property type="entry name" value="REGULATORY COMPONENTS OF SENSORY TRANSDUCTION SYSTEM"/>
    <property type="match status" value="1"/>
</dbReference>
<dbReference type="Gene3D" id="3.30.450.40">
    <property type="match status" value="1"/>
</dbReference>
<dbReference type="InterPro" id="IPR043128">
    <property type="entry name" value="Rev_trsase/Diguanyl_cyclase"/>
</dbReference>
<dbReference type="InterPro" id="IPR003660">
    <property type="entry name" value="HAMP_dom"/>
</dbReference>
<dbReference type="Proteomes" id="UP001185331">
    <property type="component" value="Unassembled WGS sequence"/>
</dbReference>
<dbReference type="CDD" id="cd01949">
    <property type="entry name" value="GGDEF"/>
    <property type="match status" value="1"/>
</dbReference>
<dbReference type="InterPro" id="IPR003018">
    <property type="entry name" value="GAF"/>
</dbReference>
<organism evidence="4 5">
    <name type="scientific">Deinococcus soli</name>
    <name type="common">ex Cha et al. 2016</name>
    <dbReference type="NCBI Taxonomy" id="1309411"/>
    <lineage>
        <taxon>Bacteria</taxon>
        <taxon>Thermotogati</taxon>
        <taxon>Deinococcota</taxon>
        <taxon>Deinococci</taxon>
        <taxon>Deinococcales</taxon>
        <taxon>Deinococcaceae</taxon>
        <taxon>Deinococcus</taxon>
    </lineage>
</organism>
<keyword evidence="1" id="KW-1133">Transmembrane helix</keyword>
<dbReference type="InterPro" id="IPR050469">
    <property type="entry name" value="Diguanylate_Cyclase"/>
</dbReference>
<keyword evidence="1" id="KW-0812">Transmembrane</keyword>
<dbReference type="PROSITE" id="PS50887">
    <property type="entry name" value="GGDEF"/>
    <property type="match status" value="1"/>
</dbReference>
<dbReference type="GO" id="GO:0007165">
    <property type="term" value="P:signal transduction"/>
    <property type="evidence" value="ECO:0007669"/>
    <property type="project" value="InterPro"/>
</dbReference>
<evidence type="ECO:0000313" key="5">
    <source>
        <dbReference type="Proteomes" id="UP001185331"/>
    </source>
</evidence>
<feature type="transmembrane region" description="Helical" evidence="1">
    <location>
        <begin position="147"/>
        <end position="168"/>
    </location>
</feature>
<gene>
    <name evidence="4" type="ORF">J2Y00_004686</name>
</gene>
<dbReference type="PANTHER" id="PTHR45138:SF9">
    <property type="entry name" value="DIGUANYLATE CYCLASE DGCM-RELATED"/>
    <property type="match status" value="1"/>
</dbReference>
<dbReference type="SUPFAM" id="SSF55073">
    <property type="entry name" value="Nucleotide cyclase"/>
    <property type="match status" value="1"/>
</dbReference>
<dbReference type="NCBIfam" id="TIGR00254">
    <property type="entry name" value="GGDEF"/>
    <property type="match status" value="1"/>
</dbReference>
<dbReference type="CDD" id="cd06225">
    <property type="entry name" value="HAMP"/>
    <property type="match status" value="1"/>
</dbReference>
<dbReference type="AlphaFoldDB" id="A0AAE3XFC9"/>
<dbReference type="Pfam" id="PF00990">
    <property type="entry name" value="GGDEF"/>
    <property type="match status" value="1"/>
</dbReference>
<dbReference type="Pfam" id="PF01590">
    <property type="entry name" value="GAF"/>
    <property type="match status" value="1"/>
</dbReference>
<reference evidence="4" key="1">
    <citation type="submission" date="2023-07" db="EMBL/GenBank/DDBJ databases">
        <title>Sorghum-associated microbial communities from plants grown in Nebraska, USA.</title>
        <authorList>
            <person name="Schachtman D."/>
        </authorList>
    </citation>
    <scope>NUCLEOTIDE SEQUENCE</scope>
    <source>
        <strain evidence="4">BE330</strain>
    </source>
</reference>
<dbReference type="SMART" id="SM00065">
    <property type="entry name" value="GAF"/>
    <property type="match status" value="1"/>
</dbReference>
<dbReference type="FunFam" id="3.30.70.270:FF:000001">
    <property type="entry name" value="Diguanylate cyclase domain protein"/>
    <property type="match status" value="1"/>
</dbReference>
<dbReference type="GO" id="GO:0005886">
    <property type="term" value="C:plasma membrane"/>
    <property type="evidence" value="ECO:0007669"/>
    <property type="project" value="TreeGrafter"/>
</dbReference>
<dbReference type="Pfam" id="PF00672">
    <property type="entry name" value="HAMP"/>
    <property type="match status" value="1"/>
</dbReference>
<comment type="caution">
    <text evidence="4">The sequence shown here is derived from an EMBL/GenBank/DDBJ whole genome shotgun (WGS) entry which is preliminary data.</text>
</comment>
<dbReference type="RefSeq" id="WP_309858515.1">
    <property type="nucleotide sequence ID" value="NZ_JAVDQJ010000020.1"/>
</dbReference>
<dbReference type="PROSITE" id="PS50885">
    <property type="entry name" value="HAMP"/>
    <property type="match status" value="1"/>
</dbReference>
<proteinExistence type="predicted"/>
<dbReference type="Gene3D" id="3.30.70.270">
    <property type="match status" value="1"/>
</dbReference>
<dbReference type="SMART" id="SM00304">
    <property type="entry name" value="HAMP"/>
    <property type="match status" value="1"/>
</dbReference>
<name>A0AAE3XFC9_9DEIO</name>
<dbReference type="SUPFAM" id="SSF55781">
    <property type="entry name" value="GAF domain-like"/>
    <property type="match status" value="1"/>
</dbReference>
<dbReference type="GO" id="GO:0043709">
    <property type="term" value="P:cell adhesion involved in single-species biofilm formation"/>
    <property type="evidence" value="ECO:0007669"/>
    <property type="project" value="TreeGrafter"/>
</dbReference>
<feature type="domain" description="HAMP" evidence="2">
    <location>
        <begin position="181"/>
        <end position="224"/>
    </location>
</feature>
<dbReference type="SUPFAM" id="SSF158472">
    <property type="entry name" value="HAMP domain-like"/>
    <property type="match status" value="1"/>
</dbReference>
<dbReference type="SMART" id="SM00267">
    <property type="entry name" value="GGDEF"/>
    <property type="match status" value="1"/>
</dbReference>
<dbReference type="GO" id="GO:1902201">
    <property type="term" value="P:negative regulation of bacterial-type flagellum-dependent cell motility"/>
    <property type="evidence" value="ECO:0007669"/>
    <property type="project" value="TreeGrafter"/>
</dbReference>
<sequence>MPIRSTLERQLLAACVLLLMGTLTVTVAVFTAFTAAQISGRAVTHTRDVIEGVRTLQNLERQWLLARTNENREAFNRRWARVFAEVQDNFAQQTRLQQWRDRLFLSAPTGALTAQLQENAPLAQALITAEETLLTARQREAQRRIQVARWIVLIGMPMTAVIGMLFTLQLIRRLRQFTAPLLKATERVQSGDLSVRLPVAGNDEFSAIATHFNAMTEALDETQRSQASLRRTLETRVNNLVAATTAELHHLSRLGTFIQAYATQEEAATVISSIAPTLFPDGGSVALLAESRNLLEPYVHWGDAPAPAPWQPSACWASRLGGPHSASVENHAPRCAHDHTTGATFCLPLSAQGETLGVLSIHTPDRRALDEKEELARRFADRLSIALANLRLQETLRHQSVRDPLTGLFNRRYIEETGARELARAQRQDQPVSALMLDIDHFKQFNDVHGHAVGDAVLRRLGSVLTHQFREEDIACRYGGEEFLVLLPGCAPSMAMERAESLREAVGHLLVAAPDTQGLTVTVSVGAASTAQGSGALAELISCADQALYAAKRAGRDCVKLYGES</sequence>
<evidence type="ECO:0000259" key="3">
    <source>
        <dbReference type="PROSITE" id="PS50887"/>
    </source>
</evidence>
<protein>
    <submittedName>
        <fullName evidence="4">Diguanylate cyclase (GGDEF)-like protein</fullName>
    </submittedName>
</protein>
<dbReference type="GO" id="GO:0052621">
    <property type="term" value="F:diguanylate cyclase activity"/>
    <property type="evidence" value="ECO:0007669"/>
    <property type="project" value="TreeGrafter"/>
</dbReference>
<dbReference type="Gene3D" id="6.10.340.10">
    <property type="match status" value="1"/>
</dbReference>
<dbReference type="EMBL" id="JAVDQK010000022">
    <property type="protein sequence ID" value="MDR6221055.1"/>
    <property type="molecule type" value="Genomic_DNA"/>
</dbReference>
<accession>A0AAE3XFC9</accession>
<evidence type="ECO:0000313" key="4">
    <source>
        <dbReference type="EMBL" id="MDR6221055.1"/>
    </source>
</evidence>
<dbReference type="InterPro" id="IPR000160">
    <property type="entry name" value="GGDEF_dom"/>
</dbReference>
<keyword evidence="1" id="KW-0472">Membrane</keyword>
<evidence type="ECO:0000256" key="1">
    <source>
        <dbReference type="SAM" id="Phobius"/>
    </source>
</evidence>